<dbReference type="Proteomes" id="UP001151760">
    <property type="component" value="Unassembled WGS sequence"/>
</dbReference>
<evidence type="ECO:0000313" key="3">
    <source>
        <dbReference type="Proteomes" id="UP001151760"/>
    </source>
</evidence>
<proteinExistence type="predicted"/>
<dbReference type="EMBL" id="BQNB010018694">
    <property type="protein sequence ID" value="GJT77229.1"/>
    <property type="molecule type" value="Genomic_DNA"/>
</dbReference>
<accession>A0ABQ5GP35</accession>
<reference evidence="2" key="1">
    <citation type="journal article" date="2022" name="Int. J. Mol. Sci.">
        <title>Draft Genome of Tanacetum Coccineum: Genomic Comparison of Closely Related Tanacetum-Family Plants.</title>
        <authorList>
            <person name="Yamashiro T."/>
            <person name="Shiraishi A."/>
            <person name="Nakayama K."/>
            <person name="Satake H."/>
        </authorList>
    </citation>
    <scope>NUCLEOTIDE SEQUENCE</scope>
</reference>
<dbReference type="InterPro" id="IPR033334">
    <property type="entry name" value="LNG1/2"/>
</dbReference>
<comment type="caution">
    <text evidence="2">The sequence shown here is derived from an EMBL/GenBank/DDBJ whole genome shotgun (WGS) entry which is preliminary data.</text>
</comment>
<gene>
    <name evidence="2" type="ORF">Tco_1043954</name>
</gene>
<protein>
    <submittedName>
        <fullName evidence="2">Protein longifolia 1</fullName>
    </submittedName>
</protein>
<dbReference type="PANTHER" id="PTHR31680">
    <property type="entry name" value="LONGIFOLIA PROTEIN"/>
    <property type="match status" value="1"/>
</dbReference>
<feature type="compositionally biased region" description="Basic and acidic residues" evidence="1">
    <location>
        <begin position="30"/>
        <end position="44"/>
    </location>
</feature>
<evidence type="ECO:0000256" key="1">
    <source>
        <dbReference type="SAM" id="MobiDB-lite"/>
    </source>
</evidence>
<reference evidence="2" key="2">
    <citation type="submission" date="2022-01" db="EMBL/GenBank/DDBJ databases">
        <authorList>
            <person name="Yamashiro T."/>
            <person name="Shiraishi A."/>
            <person name="Satake H."/>
            <person name="Nakayama K."/>
        </authorList>
    </citation>
    <scope>NUCLEOTIDE SEQUENCE</scope>
</reference>
<dbReference type="PANTHER" id="PTHR31680:SF4">
    <property type="entry name" value="LONGIFOLIA PROTEIN"/>
    <property type="match status" value="1"/>
</dbReference>
<keyword evidence="3" id="KW-1185">Reference proteome</keyword>
<evidence type="ECO:0000313" key="2">
    <source>
        <dbReference type="EMBL" id="GJT77229.1"/>
    </source>
</evidence>
<sequence>MSHTESSQAKVRSLSAPSVRRRSKYSNVKQNDDQPREAVGEPKKASYRGTQVSSEVVIVPDFSRIDTSFDFTDDSIKVIKDQCEMPDDVIPNTLSFGVSSEINHKKLQTIEHLIQKLTRLNSTHDEAHTDYIASLSENTKPDDRKLIFDTVNEVLANKLALVNTMLIHPRHSNSDGDAVKITIVGSSTNGGQSKNFSLSSTSHSDIHTVEEGSMLMMPVTRPEAQAIIMRDKLNDLDFVLEPT</sequence>
<name>A0ABQ5GP35_9ASTR</name>
<feature type="compositionally biased region" description="Polar residues" evidence="1">
    <location>
        <begin position="1"/>
        <end position="10"/>
    </location>
</feature>
<feature type="region of interest" description="Disordered" evidence="1">
    <location>
        <begin position="1"/>
        <end position="47"/>
    </location>
</feature>
<organism evidence="2 3">
    <name type="scientific">Tanacetum coccineum</name>
    <dbReference type="NCBI Taxonomy" id="301880"/>
    <lineage>
        <taxon>Eukaryota</taxon>
        <taxon>Viridiplantae</taxon>
        <taxon>Streptophyta</taxon>
        <taxon>Embryophyta</taxon>
        <taxon>Tracheophyta</taxon>
        <taxon>Spermatophyta</taxon>
        <taxon>Magnoliopsida</taxon>
        <taxon>eudicotyledons</taxon>
        <taxon>Gunneridae</taxon>
        <taxon>Pentapetalae</taxon>
        <taxon>asterids</taxon>
        <taxon>campanulids</taxon>
        <taxon>Asterales</taxon>
        <taxon>Asteraceae</taxon>
        <taxon>Asteroideae</taxon>
        <taxon>Anthemideae</taxon>
        <taxon>Anthemidinae</taxon>
        <taxon>Tanacetum</taxon>
    </lineage>
</organism>